<reference evidence="4" key="1">
    <citation type="submission" date="2016-10" db="EMBL/GenBank/DDBJ databases">
        <authorList>
            <person name="Varghese N."/>
            <person name="Submissions S."/>
        </authorList>
    </citation>
    <scope>NUCLEOTIDE SEQUENCE [LARGE SCALE GENOMIC DNA]</scope>
    <source>
        <strain evidence="4">CGMCC 1.10118</strain>
    </source>
</reference>
<protein>
    <recommendedName>
        <fullName evidence="2">DUF8073 domain-containing protein</fullName>
    </recommendedName>
</protein>
<feature type="domain" description="DUF8073" evidence="2">
    <location>
        <begin position="1"/>
        <end position="59"/>
    </location>
</feature>
<organism evidence="3 4">
    <name type="scientific">Halobellus clavatus</name>
    <dbReference type="NCBI Taxonomy" id="660517"/>
    <lineage>
        <taxon>Archaea</taxon>
        <taxon>Methanobacteriati</taxon>
        <taxon>Methanobacteriota</taxon>
        <taxon>Stenosarchaea group</taxon>
        <taxon>Halobacteria</taxon>
        <taxon>Halobacteriales</taxon>
        <taxon>Haloferacaceae</taxon>
        <taxon>Halobellus</taxon>
    </lineage>
</organism>
<feature type="transmembrane region" description="Helical" evidence="1">
    <location>
        <begin position="38"/>
        <end position="55"/>
    </location>
</feature>
<dbReference type="STRING" id="660517.SAMN04487946_106212"/>
<dbReference type="RefSeq" id="WP_089767312.1">
    <property type="nucleotide sequence ID" value="NZ_FNPB01000006.1"/>
</dbReference>
<evidence type="ECO:0000313" key="4">
    <source>
        <dbReference type="Proteomes" id="UP000199170"/>
    </source>
</evidence>
<evidence type="ECO:0000259" key="2">
    <source>
        <dbReference type="Pfam" id="PF26274"/>
    </source>
</evidence>
<gene>
    <name evidence="3" type="ORF">SAMN04487946_106212</name>
</gene>
<name>A0A1H3H7H9_9EURY</name>
<dbReference type="EMBL" id="FNPB01000006">
    <property type="protein sequence ID" value="SDY11472.1"/>
    <property type="molecule type" value="Genomic_DNA"/>
</dbReference>
<evidence type="ECO:0000313" key="3">
    <source>
        <dbReference type="EMBL" id="SDY11472.1"/>
    </source>
</evidence>
<accession>A0A1H3H7H9</accession>
<sequence length="59" mass="6135">METRSAVLTLVTVVTLVMLVRAVVAVADGDFGTVARQVGVGGIVLAFGVALYRNWESVG</sequence>
<keyword evidence="1" id="KW-0812">Transmembrane</keyword>
<dbReference type="InterPro" id="IPR058386">
    <property type="entry name" value="DUF8073"/>
</dbReference>
<dbReference type="Proteomes" id="UP000199170">
    <property type="component" value="Unassembled WGS sequence"/>
</dbReference>
<keyword evidence="1" id="KW-1133">Transmembrane helix</keyword>
<keyword evidence="4" id="KW-1185">Reference proteome</keyword>
<proteinExistence type="predicted"/>
<evidence type="ECO:0000256" key="1">
    <source>
        <dbReference type="SAM" id="Phobius"/>
    </source>
</evidence>
<dbReference type="AlphaFoldDB" id="A0A1H3H7H9"/>
<dbReference type="Pfam" id="PF26274">
    <property type="entry name" value="DUF8073"/>
    <property type="match status" value="1"/>
</dbReference>
<dbReference type="OrthoDB" id="324225at2157"/>
<keyword evidence="1" id="KW-0472">Membrane</keyword>